<organism evidence="3 4">
    <name type="scientific">Neurospora intermedia</name>
    <dbReference type="NCBI Taxonomy" id="5142"/>
    <lineage>
        <taxon>Eukaryota</taxon>
        <taxon>Fungi</taxon>
        <taxon>Dikarya</taxon>
        <taxon>Ascomycota</taxon>
        <taxon>Pezizomycotina</taxon>
        <taxon>Sordariomycetes</taxon>
        <taxon>Sordariomycetidae</taxon>
        <taxon>Sordariales</taxon>
        <taxon>Sordariaceae</taxon>
        <taxon>Neurospora</taxon>
    </lineage>
</organism>
<dbReference type="Pfam" id="PF26082">
    <property type="entry name" value="zf-C2H2_AcuF"/>
    <property type="match status" value="1"/>
</dbReference>
<dbReference type="PROSITE" id="PS00028">
    <property type="entry name" value="ZINC_FINGER_C2H2_1"/>
    <property type="match status" value="1"/>
</dbReference>
<dbReference type="InterPro" id="IPR013087">
    <property type="entry name" value="Znf_C2H2_type"/>
</dbReference>
<sequence>MANHVGIPGKTGQRAEACRILFHDCLKILNVLTERDAERGKLMEYVGNSLDRFKIWIVSIREMYKAGLGISQLTVPVMQILNGTRQQKTWVKSLISVPPSDMDISSSEETDSEFANNLEQNTSKEDSVNSQIVTESGELCRSINDIITGLMRIAMQVDNSSLNSKFDLCQLQESDSVEPEITRVREKLPRVRRNEPLARKLGRANAQRRKWLESWQQNYQDFSIYFRLPVLSVPTAGAGHRKNSFCFNAKVIAWSDHARRSAMNRKDAEERMMAIAKIVSRFLSKEKDEKKPESIAKRTKPPFFFFSLLRIGIFLLRLRNHIRDIFLLLELLFNPRKSLLLFPETPSNLPYETPVRCPYCYAIVVMSNYDDWQEHVFADLSCYACTFEGCPAPLFETRQQWFQHELEFHRKYWRCDMCKEVYHSSWDIKRHLTQKHSDIIGAGNAEAHAERLGRPPQKIRAKDCPLCDPNWGLQ</sequence>
<evidence type="ECO:0000313" key="4">
    <source>
        <dbReference type="Proteomes" id="UP001451303"/>
    </source>
</evidence>
<gene>
    <name evidence="3" type="ORF">QR685DRAFT_542824</name>
</gene>
<dbReference type="SMART" id="SM00355">
    <property type="entry name" value="ZnF_C2H2"/>
    <property type="match status" value="2"/>
</dbReference>
<reference evidence="3 4" key="1">
    <citation type="submission" date="2023-09" db="EMBL/GenBank/DDBJ databases">
        <title>Multi-omics analysis of a traditional fermented food reveals byproduct-associated fungal strains for waste-to-food upcycling.</title>
        <authorList>
            <consortium name="Lawrence Berkeley National Laboratory"/>
            <person name="Rekdal V.M."/>
            <person name="Villalobos-Escobedo J.M."/>
            <person name="Rodriguez-Valeron N."/>
            <person name="Garcia M.O."/>
            <person name="Vasquez D.P."/>
            <person name="Damayanti I."/>
            <person name="Sorensen P.M."/>
            <person name="Baidoo E.E."/>
            <person name="De Carvalho A.C."/>
            <person name="Riley R."/>
            <person name="Lipzen A."/>
            <person name="He G."/>
            <person name="Yan M."/>
            <person name="Haridas S."/>
            <person name="Daum C."/>
            <person name="Yoshinaga Y."/>
            <person name="Ng V."/>
            <person name="Grigoriev I.V."/>
            <person name="Munk R."/>
            <person name="Nuraida L."/>
            <person name="Wijaya C.H."/>
            <person name="Morales P.-C."/>
            <person name="Keasling J.D."/>
        </authorList>
    </citation>
    <scope>NUCLEOTIDE SEQUENCE [LARGE SCALE GENOMIC DNA]</scope>
    <source>
        <strain evidence="3 4">FGSC 2613</strain>
    </source>
</reference>
<dbReference type="InterPro" id="IPR058925">
    <property type="entry name" value="zf-C2H2_AcuF"/>
</dbReference>
<proteinExistence type="predicted"/>
<keyword evidence="4" id="KW-1185">Reference proteome</keyword>
<dbReference type="Proteomes" id="UP001451303">
    <property type="component" value="Unassembled WGS sequence"/>
</dbReference>
<dbReference type="PANTHER" id="PTHR35391:SF7">
    <property type="entry name" value="C2H2-TYPE DOMAIN-CONTAINING PROTEIN"/>
    <property type="match status" value="1"/>
</dbReference>
<comment type="caution">
    <text evidence="3">The sequence shown here is derived from an EMBL/GenBank/DDBJ whole genome shotgun (WGS) entry which is preliminary data.</text>
</comment>
<dbReference type="EMBL" id="JAVLET010000003">
    <property type="protein sequence ID" value="KAL0471525.1"/>
    <property type="molecule type" value="Genomic_DNA"/>
</dbReference>
<dbReference type="PANTHER" id="PTHR35391">
    <property type="entry name" value="C2H2-TYPE DOMAIN-CONTAINING PROTEIN-RELATED"/>
    <property type="match status" value="1"/>
</dbReference>
<protein>
    <recommendedName>
        <fullName evidence="2">C2H2-type domain-containing protein</fullName>
    </recommendedName>
</protein>
<evidence type="ECO:0000256" key="1">
    <source>
        <dbReference type="SAM" id="MobiDB-lite"/>
    </source>
</evidence>
<evidence type="ECO:0000259" key="2">
    <source>
        <dbReference type="PROSITE" id="PS00028"/>
    </source>
</evidence>
<evidence type="ECO:0000313" key="3">
    <source>
        <dbReference type="EMBL" id="KAL0471525.1"/>
    </source>
</evidence>
<name>A0ABR3DFS0_NEUIN</name>
<feature type="domain" description="C2H2-type" evidence="2">
    <location>
        <begin position="415"/>
        <end position="436"/>
    </location>
</feature>
<feature type="region of interest" description="Disordered" evidence="1">
    <location>
        <begin position="100"/>
        <end position="131"/>
    </location>
</feature>
<accession>A0ABR3DFS0</accession>